<comment type="function">
    <text evidence="4">Catalyzes the reduction of 1-pyrroline-5-carboxylate (PCA) to L-proline.</text>
</comment>
<protein>
    <recommendedName>
        <fullName evidence="4 5">Pyrroline-5-carboxylate reductase</fullName>
        <shortName evidence="4">P5C reductase</shortName>
        <shortName evidence="4">P5CR</shortName>
        <ecNumber evidence="4 5">1.5.1.2</ecNumber>
    </recommendedName>
    <alternativeName>
        <fullName evidence="4">PCA reductase</fullName>
    </alternativeName>
</protein>
<dbReference type="STRING" id="1411621.AUC43_11210"/>
<organism evidence="9 10">
    <name type="scientific">Hymenobacter sedentarius</name>
    <dbReference type="NCBI Taxonomy" id="1411621"/>
    <lineage>
        <taxon>Bacteria</taxon>
        <taxon>Pseudomonadati</taxon>
        <taxon>Bacteroidota</taxon>
        <taxon>Cytophagia</taxon>
        <taxon>Cytophagales</taxon>
        <taxon>Hymenobacteraceae</taxon>
        <taxon>Hymenobacter</taxon>
    </lineage>
</organism>
<dbReference type="GO" id="GO:0055129">
    <property type="term" value="P:L-proline biosynthetic process"/>
    <property type="evidence" value="ECO:0007669"/>
    <property type="project" value="UniProtKB-UniRule"/>
</dbReference>
<dbReference type="AlphaFoldDB" id="A0A0U4BPC6"/>
<feature type="binding site" evidence="6">
    <location>
        <begin position="68"/>
        <end position="71"/>
    </location>
    <ligand>
        <name>NADP(+)</name>
        <dbReference type="ChEBI" id="CHEBI:58349"/>
    </ligand>
</feature>
<comment type="pathway">
    <text evidence="4">Amino-acid biosynthesis; L-proline biosynthesis; L-proline from L-glutamate 5-semialdehyde: step 1/1.</text>
</comment>
<dbReference type="SUPFAM" id="SSF51735">
    <property type="entry name" value="NAD(P)-binding Rossmann-fold domains"/>
    <property type="match status" value="1"/>
</dbReference>
<dbReference type="PANTHER" id="PTHR11645">
    <property type="entry name" value="PYRROLINE-5-CARBOXYLATE REDUCTASE"/>
    <property type="match status" value="1"/>
</dbReference>
<evidence type="ECO:0000256" key="2">
    <source>
        <dbReference type="ARBA" id="ARBA00022857"/>
    </source>
</evidence>
<dbReference type="Gene3D" id="1.10.3730.10">
    <property type="entry name" value="ProC C-terminal domain-like"/>
    <property type="match status" value="1"/>
</dbReference>
<proteinExistence type="inferred from homology"/>
<dbReference type="InterPro" id="IPR008927">
    <property type="entry name" value="6-PGluconate_DH-like_C_sf"/>
</dbReference>
<dbReference type="NCBIfam" id="TIGR00112">
    <property type="entry name" value="proC"/>
    <property type="match status" value="1"/>
</dbReference>
<dbReference type="Gene3D" id="3.40.50.720">
    <property type="entry name" value="NAD(P)-binding Rossmann-like Domain"/>
    <property type="match status" value="1"/>
</dbReference>
<keyword evidence="4" id="KW-0028">Amino-acid biosynthesis</keyword>
<keyword evidence="4" id="KW-0963">Cytoplasm</keyword>
<dbReference type="HAMAP" id="MF_01925">
    <property type="entry name" value="P5C_reductase"/>
    <property type="match status" value="1"/>
</dbReference>
<dbReference type="OrthoDB" id="9805754at2"/>
<dbReference type="GO" id="GO:0005737">
    <property type="term" value="C:cytoplasm"/>
    <property type="evidence" value="ECO:0007669"/>
    <property type="project" value="UniProtKB-SubCell"/>
</dbReference>
<dbReference type="InterPro" id="IPR029036">
    <property type="entry name" value="P5CR_dimer"/>
</dbReference>
<comment type="subcellular location">
    <subcellularLocation>
        <location evidence="4">Cytoplasm</location>
    </subcellularLocation>
</comment>
<dbReference type="FunFam" id="1.10.3730.10:FF:000001">
    <property type="entry name" value="Pyrroline-5-carboxylate reductase"/>
    <property type="match status" value="1"/>
</dbReference>
<evidence type="ECO:0000313" key="10">
    <source>
        <dbReference type="Proteomes" id="UP000059542"/>
    </source>
</evidence>
<keyword evidence="3 4" id="KW-0560">Oxidoreductase</keyword>
<dbReference type="Pfam" id="PF14748">
    <property type="entry name" value="P5CR_dimer"/>
    <property type="match status" value="1"/>
</dbReference>
<dbReference type="InterPro" id="IPR000304">
    <property type="entry name" value="Pyrroline-COOH_reductase"/>
</dbReference>
<evidence type="ECO:0000256" key="4">
    <source>
        <dbReference type="HAMAP-Rule" id="MF_01925"/>
    </source>
</evidence>
<feature type="domain" description="Pyrroline-5-carboxylate reductase dimerisation" evidence="8">
    <location>
        <begin position="160"/>
        <end position="264"/>
    </location>
</feature>
<dbReference type="KEGG" id="hyg:AUC43_11210"/>
<evidence type="ECO:0000259" key="7">
    <source>
        <dbReference type="Pfam" id="PF03807"/>
    </source>
</evidence>
<evidence type="ECO:0000256" key="5">
    <source>
        <dbReference type="NCBIfam" id="TIGR00112"/>
    </source>
</evidence>
<dbReference type="PANTHER" id="PTHR11645:SF0">
    <property type="entry name" value="PYRROLINE-5-CARBOXYLATE REDUCTASE 3"/>
    <property type="match status" value="1"/>
</dbReference>
<accession>A0A0U4BPC6</accession>
<comment type="similarity">
    <text evidence="1 4">Belongs to the pyrroline-5-carboxylate reductase family.</text>
</comment>
<evidence type="ECO:0000313" key="9">
    <source>
        <dbReference type="EMBL" id="ALW85610.1"/>
    </source>
</evidence>
<comment type="catalytic activity">
    <reaction evidence="4">
        <text>L-proline + NAD(+) = (S)-1-pyrroline-5-carboxylate + NADH + 2 H(+)</text>
        <dbReference type="Rhea" id="RHEA:14105"/>
        <dbReference type="ChEBI" id="CHEBI:15378"/>
        <dbReference type="ChEBI" id="CHEBI:17388"/>
        <dbReference type="ChEBI" id="CHEBI:57540"/>
        <dbReference type="ChEBI" id="CHEBI:57945"/>
        <dbReference type="ChEBI" id="CHEBI:60039"/>
        <dbReference type="EC" id="1.5.1.2"/>
    </reaction>
</comment>
<dbReference type="UniPathway" id="UPA00098">
    <property type="reaction ID" value="UER00361"/>
</dbReference>
<dbReference type="EMBL" id="CP013909">
    <property type="protein sequence ID" value="ALW85610.1"/>
    <property type="molecule type" value="Genomic_DNA"/>
</dbReference>
<dbReference type="SUPFAM" id="SSF48179">
    <property type="entry name" value="6-phosphogluconate dehydrogenase C-terminal domain-like"/>
    <property type="match status" value="1"/>
</dbReference>
<keyword evidence="10" id="KW-1185">Reference proteome</keyword>
<dbReference type="InterPro" id="IPR028939">
    <property type="entry name" value="P5C_Rdtase_cat_N"/>
</dbReference>
<dbReference type="PIRSF" id="PIRSF000193">
    <property type="entry name" value="Pyrrol-5-carb_rd"/>
    <property type="match status" value="1"/>
</dbReference>
<name>A0A0U4BPC6_9BACT</name>
<reference evidence="9 10" key="1">
    <citation type="submission" date="2015-12" db="EMBL/GenBank/DDBJ databases">
        <authorList>
            <person name="Shamseldin A."/>
            <person name="Moawad H."/>
            <person name="Abd El-Rahim W.M."/>
            <person name="Sadowsky M.J."/>
        </authorList>
    </citation>
    <scope>NUCLEOTIDE SEQUENCE [LARGE SCALE GENOMIC DNA]</scope>
    <source>
        <strain evidence="9 10">DG5B</strain>
    </source>
</reference>
<sequence length="266" mass="27921">MKILIVGGGNMGLTYARSFVRAHITSRLDLRLLARSPQRVAALAAHELGTVSGDPAQCVPGADIIILAVKPQDSPALFEAMRGLVQPHQVVLSIMAGVRIATLRDALRTPKVIRAMPNLPAQIGMGMTAFTSTDEVTRAELVQVQNLLSTTGKTVYVEEESAIDAATAISGSGPAYVYYCMDALMTAATQMGFTPAEAELLVSQTFRGAVELYSQSGLSCTDWIAKVASKGGTTEAAMHAFGAGQVREGLVAGAAAARDRAEELGK</sequence>
<gene>
    <name evidence="4" type="primary">proC</name>
    <name evidence="9" type="ORF">AUC43_11210</name>
</gene>
<evidence type="ECO:0000256" key="1">
    <source>
        <dbReference type="ARBA" id="ARBA00005525"/>
    </source>
</evidence>
<keyword evidence="4" id="KW-0641">Proline biosynthesis</keyword>
<dbReference type="Pfam" id="PF03807">
    <property type="entry name" value="F420_oxidored"/>
    <property type="match status" value="1"/>
</dbReference>
<dbReference type="GO" id="GO:0004735">
    <property type="term" value="F:pyrroline-5-carboxylate reductase activity"/>
    <property type="evidence" value="ECO:0007669"/>
    <property type="project" value="UniProtKB-UniRule"/>
</dbReference>
<keyword evidence="2 4" id="KW-0521">NADP</keyword>
<feature type="domain" description="Pyrroline-5-carboxylate reductase catalytic N-terminal" evidence="7">
    <location>
        <begin position="2"/>
        <end position="97"/>
    </location>
</feature>
<comment type="catalytic activity">
    <reaction evidence="4">
        <text>L-proline + NADP(+) = (S)-1-pyrroline-5-carboxylate + NADPH + 2 H(+)</text>
        <dbReference type="Rhea" id="RHEA:14109"/>
        <dbReference type="ChEBI" id="CHEBI:15378"/>
        <dbReference type="ChEBI" id="CHEBI:17388"/>
        <dbReference type="ChEBI" id="CHEBI:57783"/>
        <dbReference type="ChEBI" id="CHEBI:58349"/>
        <dbReference type="ChEBI" id="CHEBI:60039"/>
        <dbReference type="EC" id="1.5.1.2"/>
    </reaction>
</comment>
<dbReference type="Proteomes" id="UP000059542">
    <property type="component" value="Chromosome"/>
</dbReference>
<evidence type="ECO:0000256" key="3">
    <source>
        <dbReference type="ARBA" id="ARBA00023002"/>
    </source>
</evidence>
<dbReference type="InterPro" id="IPR036291">
    <property type="entry name" value="NAD(P)-bd_dom_sf"/>
</dbReference>
<evidence type="ECO:0000256" key="6">
    <source>
        <dbReference type="PIRSR" id="PIRSR000193-1"/>
    </source>
</evidence>
<evidence type="ECO:0000259" key="8">
    <source>
        <dbReference type="Pfam" id="PF14748"/>
    </source>
</evidence>
<dbReference type="EC" id="1.5.1.2" evidence="4 5"/>
<dbReference type="RefSeq" id="WP_068193248.1">
    <property type="nucleotide sequence ID" value="NZ_CP013909.1"/>
</dbReference>